<reference evidence="2" key="1">
    <citation type="submission" date="2017-02" db="UniProtKB">
        <authorList>
            <consortium name="WormBaseParasite"/>
        </authorList>
    </citation>
    <scope>IDENTIFICATION</scope>
</reference>
<sequence>MEAFGSTLKDIRYSAKETCRSRNAGALCKHHQTIVTTDDPKYEISAVIIHLFADGSEKGIAHAFKTFG</sequence>
<organism evidence="1 2">
    <name type="scientific">Ascaris lumbricoides</name>
    <name type="common">Giant roundworm</name>
    <dbReference type="NCBI Taxonomy" id="6252"/>
    <lineage>
        <taxon>Eukaryota</taxon>
        <taxon>Metazoa</taxon>
        <taxon>Ecdysozoa</taxon>
        <taxon>Nematoda</taxon>
        <taxon>Chromadorea</taxon>
        <taxon>Rhabditida</taxon>
        <taxon>Spirurina</taxon>
        <taxon>Ascaridomorpha</taxon>
        <taxon>Ascaridoidea</taxon>
        <taxon>Ascarididae</taxon>
        <taxon>Ascaris</taxon>
    </lineage>
</organism>
<protein>
    <submittedName>
        <fullName evidence="2">Transposase</fullName>
    </submittedName>
</protein>
<dbReference type="AlphaFoldDB" id="A0A0M3HQM4"/>
<evidence type="ECO:0000313" key="2">
    <source>
        <dbReference type="WBParaSite" id="ALUE_0000442601-mRNA-1"/>
    </source>
</evidence>
<proteinExistence type="predicted"/>
<keyword evidence="1" id="KW-1185">Reference proteome</keyword>
<dbReference type="Proteomes" id="UP000036681">
    <property type="component" value="Unplaced"/>
</dbReference>
<accession>A0A0M3HQM4</accession>
<dbReference type="WBParaSite" id="ALUE_0000442601-mRNA-1">
    <property type="protein sequence ID" value="ALUE_0000442601-mRNA-1"/>
    <property type="gene ID" value="ALUE_0000442601"/>
</dbReference>
<evidence type="ECO:0000313" key="1">
    <source>
        <dbReference type="Proteomes" id="UP000036681"/>
    </source>
</evidence>
<name>A0A0M3HQM4_ASCLU</name>